<dbReference type="SUPFAM" id="SSF52266">
    <property type="entry name" value="SGNH hydrolase"/>
    <property type="match status" value="1"/>
</dbReference>
<evidence type="ECO:0000313" key="4">
    <source>
        <dbReference type="EMBL" id="SQB64191.1"/>
    </source>
</evidence>
<dbReference type="GO" id="GO:0016747">
    <property type="term" value="F:acyltransferase activity, transferring groups other than amino-acyl groups"/>
    <property type="evidence" value="ECO:0007669"/>
    <property type="project" value="InterPro"/>
</dbReference>
<feature type="transmembrane region" description="Helical" evidence="2">
    <location>
        <begin position="221"/>
        <end position="237"/>
    </location>
</feature>
<feature type="transmembrane region" description="Helical" evidence="2">
    <location>
        <begin position="307"/>
        <end position="328"/>
    </location>
</feature>
<feature type="transmembrane region" description="Helical" evidence="2">
    <location>
        <begin position="86"/>
        <end position="104"/>
    </location>
</feature>
<gene>
    <name evidence="4" type="primary">oatA_1</name>
    <name evidence="4" type="ORF">NCTC11820_00524</name>
</gene>
<keyword evidence="2" id="KW-0472">Membrane</keyword>
<dbReference type="InterPro" id="IPR050879">
    <property type="entry name" value="Acyltransferase_3"/>
</dbReference>
<dbReference type="GO" id="GO:0009103">
    <property type="term" value="P:lipopolysaccharide biosynthetic process"/>
    <property type="evidence" value="ECO:0007669"/>
    <property type="project" value="TreeGrafter"/>
</dbReference>
<reference evidence="4 5" key="1">
    <citation type="submission" date="2018-06" db="EMBL/GenBank/DDBJ databases">
        <authorList>
            <consortium name="Pathogen Informatics"/>
            <person name="Doyle S."/>
        </authorList>
    </citation>
    <scope>NUCLEOTIDE SEQUENCE [LARGE SCALE GENOMIC DNA]</scope>
    <source>
        <strain evidence="4 5">NCTC11820</strain>
    </source>
</reference>
<feature type="domain" description="Acyltransferase 3" evidence="3">
    <location>
        <begin position="85"/>
        <end position="423"/>
    </location>
</feature>
<organism evidence="4 5">
    <name type="scientific">Mobiluncus curtisii</name>
    <dbReference type="NCBI Taxonomy" id="2051"/>
    <lineage>
        <taxon>Bacteria</taxon>
        <taxon>Bacillati</taxon>
        <taxon>Actinomycetota</taxon>
        <taxon>Actinomycetes</taxon>
        <taxon>Actinomycetales</taxon>
        <taxon>Actinomycetaceae</taxon>
        <taxon>Mobiluncus</taxon>
    </lineage>
</organism>
<dbReference type="PANTHER" id="PTHR23028">
    <property type="entry name" value="ACETYLTRANSFERASE"/>
    <property type="match status" value="1"/>
</dbReference>
<feature type="compositionally biased region" description="Basic residues" evidence="1">
    <location>
        <begin position="1"/>
        <end position="12"/>
    </location>
</feature>
<evidence type="ECO:0000259" key="3">
    <source>
        <dbReference type="Pfam" id="PF01757"/>
    </source>
</evidence>
<keyword evidence="2" id="KW-0812">Transmembrane</keyword>
<dbReference type="AlphaFoldDB" id="A0A2X2YMS4"/>
<feature type="compositionally biased region" description="Low complexity" evidence="1">
    <location>
        <begin position="26"/>
        <end position="35"/>
    </location>
</feature>
<feature type="transmembrane region" description="Helical" evidence="2">
    <location>
        <begin position="152"/>
        <end position="171"/>
    </location>
</feature>
<evidence type="ECO:0000256" key="2">
    <source>
        <dbReference type="SAM" id="Phobius"/>
    </source>
</evidence>
<feature type="transmembrane region" description="Helical" evidence="2">
    <location>
        <begin position="408"/>
        <end position="429"/>
    </location>
</feature>
<dbReference type="EMBL" id="UASJ01000001">
    <property type="protein sequence ID" value="SQB64191.1"/>
    <property type="molecule type" value="Genomic_DNA"/>
</dbReference>
<accession>A0A2X2YMS4</accession>
<dbReference type="InterPro" id="IPR002656">
    <property type="entry name" value="Acyl_transf_3_dom"/>
</dbReference>
<keyword evidence="2" id="KW-1133">Transmembrane helix</keyword>
<keyword evidence="4" id="KW-0808">Transferase</keyword>
<evidence type="ECO:0000256" key="1">
    <source>
        <dbReference type="SAM" id="MobiDB-lite"/>
    </source>
</evidence>
<feature type="transmembrane region" description="Helical" evidence="2">
    <location>
        <begin position="276"/>
        <end position="295"/>
    </location>
</feature>
<evidence type="ECO:0000313" key="5">
    <source>
        <dbReference type="Proteomes" id="UP000250245"/>
    </source>
</evidence>
<feature type="transmembrane region" description="Helical" evidence="2">
    <location>
        <begin position="110"/>
        <end position="131"/>
    </location>
</feature>
<protein>
    <submittedName>
        <fullName evidence="4">O-acetyltransferase OatA</fullName>
        <ecNumber evidence="4">2.3.1.-</ecNumber>
    </submittedName>
</protein>
<feature type="compositionally biased region" description="Polar residues" evidence="1">
    <location>
        <begin position="56"/>
        <end position="74"/>
    </location>
</feature>
<dbReference type="EC" id="2.3.1.-" evidence="4"/>
<dbReference type="PANTHER" id="PTHR23028:SF53">
    <property type="entry name" value="ACYL_TRANSF_3 DOMAIN-CONTAINING PROTEIN"/>
    <property type="match status" value="1"/>
</dbReference>
<name>A0A2X2YMS4_9ACTO</name>
<feature type="region of interest" description="Disordered" evidence="1">
    <location>
        <begin position="1"/>
        <end position="78"/>
    </location>
</feature>
<proteinExistence type="predicted"/>
<feature type="transmembrane region" description="Helical" evidence="2">
    <location>
        <begin position="471"/>
        <end position="490"/>
    </location>
</feature>
<feature type="compositionally biased region" description="Low complexity" evidence="1">
    <location>
        <begin position="533"/>
        <end position="542"/>
    </location>
</feature>
<sequence length="714" mass="77676">MAFRFGKARLNGHPRSAVPPLPTQSPRPAASAASPLETRVTDPGENGETPLLSPPSAASRQTERTVQSSSNPSLPDTKMPRYQLRGLDGIRALAALAVLVYHVAPNWLPGGFLGVDVFFVLSGFLITALLTREKRLTGRINLAAFWLRRFRRLVPAVTLTVLVTVPLAAVVNRDFLVGIWYQVLGALTYTYNWVNVAFGGSYFDRTNPQFLSNMWTLAVEQQFYLAWPLILLLIFLIPTRHRWLVPALLALASASEMAVLKAGGGNLTRIYEGTDTHAFGLMLGATLALLFPLALENTPHYLDRSTVQLRGLAAWIGMVGVFVSFLMLRDNDPFTYPWGVLAVSVLTIGIMQVCLEEVAGVSGPGQILVELLSWRPLQWLGVRSYSLYLWHWPVFMLVNSLWRGLPQWAALVVIAAVSILAASLSYKYVENPMRRNGLLATWKRWFAPRLSQGENPADSSQSQVAWWRRSLVWTAAVVAVLPLVISIAIAPEKTAAEQLVAAGEHFIHKGKQVDSSPRKTGATPQSPGHASPKKSTASTKTSENVVPITGDQVDIIGDSVTLAAAPKLAEALPGANIDAAVSRSSVTGVGIMRTLQAQGTLRPYVVFSLATNSTFRVRDGEALLAEFPQTKFVFVTGHGRASQEWITISNQTMYALAGAHPDRVKVASWDSAIAGHVDLLASDEVHPGPAGQDIYAATVRDALQQFATKSGRDS</sequence>
<dbReference type="Pfam" id="PF01757">
    <property type="entry name" value="Acyl_transf_3"/>
    <property type="match status" value="1"/>
</dbReference>
<feature type="region of interest" description="Disordered" evidence="1">
    <location>
        <begin position="510"/>
        <end position="544"/>
    </location>
</feature>
<keyword evidence="4" id="KW-0012">Acyltransferase</keyword>
<dbReference type="GO" id="GO:0016020">
    <property type="term" value="C:membrane"/>
    <property type="evidence" value="ECO:0007669"/>
    <property type="project" value="TreeGrafter"/>
</dbReference>
<dbReference type="Proteomes" id="UP000250245">
    <property type="component" value="Unassembled WGS sequence"/>
</dbReference>